<feature type="domain" description="Transglutaminase-like" evidence="3">
    <location>
        <begin position="502"/>
        <end position="588"/>
    </location>
</feature>
<keyword evidence="2" id="KW-0812">Transmembrane</keyword>
<sequence length="760" mass="87788">MKTEQPYSVPSRTSTVQKAADDRIQVWLSSYWTERMIWTCMIVMVWQWLVMLEPYWYDETLAMSRMFMIGLWGAVMLFPCQFIGRLIIALPALCYIVYRNLVQFDIWIDGGERWDKLLQFHPYIWFLLGLWLCCESLVVLVQGKARVLLWLLVQIMIFGILDSFTDEILWMQVAWIVGASLIWLICIHYKQMNTDYPNIWRGSVRYPLQMGLLAVFVISLIISVGVSVPEVKPILTDPYTAWSNRYGDGNNPMSDLVSKVTGSGSGSRTSTSGYSHSDAELGNGFNMDYMPVMSVTTEMRGYWRGESKDWYTGQGWDKVPKRSLMFGVGQKLRVEDHPADSVQTRIVKQTFSMQNKEAYPVLFGIGMIESVDEIPGEEVVSADGSVLRWSEKDGVVPYESPKAGNYPTSYTLTSRVPIFTEEDLRKSSQTISTDADRFQRYLQIPNTLPQRVKDLAQELTQDETNYYDKVKKVENYLRTQYRYTNAPNLSLRKSEDFVDAFLFEIKEGYCDHFSTSMAILLRSAGIPTRWVKGYAPGTRQGGDVPIHELTEQSQDSGAGTYQVTNAEAHSWVEVYMGDYGWVAFEPTPGFTYPRLQQEEKKPEPEKMEEQKPGEKQEEKKAEPKQERQDASLPAWLVQGAKWIVIMMASLCFLLLLWKWRTIGFSLRFFWLLKRDLTYKEQIILHTDLWLSYCRWKGMRKGAHETVREAAKRWSDQREGRSAPAAVIVNKFEQAKYGGHPVMESDVKQLKEAIRAYKHIR</sequence>
<keyword evidence="2" id="KW-0472">Membrane</keyword>
<comment type="caution">
    <text evidence="4">The sequence shown here is derived from an EMBL/GenBank/DDBJ whole genome shotgun (WGS) entry which is preliminary data.</text>
</comment>
<dbReference type="InterPro" id="IPR052901">
    <property type="entry name" value="Bact_TGase-like"/>
</dbReference>
<evidence type="ECO:0000313" key="5">
    <source>
        <dbReference type="Proteomes" id="UP000015344"/>
    </source>
</evidence>
<feature type="region of interest" description="Disordered" evidence="1">
    <location>
        <begin position="596"/>
        <end position="628"/>
    </location>
</feature>
<dbReference type="Pfam" id="PF13559">
    <property type="entry name" value="DUF4129"/>
    <property type="match status" value="1"/>
</dbReference>
<dbReference type="SUPFAM" id="SSF54001">
    <property type="entry name" value="Cysteine proteinases"/>
    <property type="match status" value="1"/>
</dbReference>
<feature type="transmembrane region" description="Helical" evidence="2">
    <location>
        <begin position="36"/>
        <end position="57"/>
    </location>
</feature>
<evidence type="ECO:0000256" key="1">
    <source>
        <dbReference type="SAM" id="MobiDB-lite"/>
    </source>
</evidence>
<dbReference type="InterPro" id="IPR038765">
    <property type="entry name" value="Papain-like_cys_pep_sf"/>
</dbReference>
<dbReference type="AlphaFoldDB" id="S9SWY2"/>
<dbReference type="EMBL" id="ATMT01000002">
    <property type="protein sequence ID" value="EPY09144.1"/>
    <property type="molecule type" value="Genomic_DNA"/>
</dbReference>
<dbReference type="Gene3D" id="3.10.620.30">
    <property type="match status" value="1"/>
</dbReference>
<reference evidence="4 5" key="1">
    <citation type="submission" date="2013-05" db="EMBL/GenBank/DDBJ databases">
        <authorList>
            <person name="Strain E.A."/>
            <person name="Brown E."/>
            <person name="Allard M.W."/>
            <person name="Luo Y.L."/>
        </authorList>
    </citation>
    <scope>NUCLEOTIDE SEQUENCE [LARGE SCALE GENOMIC DNA]</scope>
    <source>
        <strain evidence="4 5">TS-15</strain>
    </source>
</reference>
<dbReference type="PANTHER" id="PTHR42736:SF1">
    <property type="entry name" value="PROTEIN-GLUTAMINE GAMMA-GLUTAMYLTRANSFERASE"/>
    <property type="match status" value="1"/>
</dbReference>
<evidence type="ECO:0000259" key="3">
    <source>
        <dbReference type="SMART" id="SM00460"/>
    </source>
</evidence>
<organism evidence="4 5">
    <name type="scientific">Paenibacillus alvei TS-15</name>
    <dbReference type="NCBI Taxonomy" id="1117108"/>
    <lineage>
        <taxon>Bacteria</taxon>
        <taxon>Bacillati</taxon>
        <taxon>Bacillota</taxon>
        <taxon>Bacilli</taxon>
        <taxon>Bacillales</taxon>
        <taxon>Paenibacillaceae</taxon>
        <taxon>Paenibacillus</taxon>
    </lineage>
</organism>
<evidence type="ECO:0000313" key="4">
    <source>
        <dbReference type="EMBL" id="EPY09144.1"/>
    </source>
</evidence>
<dbReference type="InterPro" id="IPR002931">
    <property type="entry name" value="Transglutaminase-like"/>
</dbReference>
<proteinExistence type="predicted"/>
<protein>
    <submittedName>
        <fullName evidence="4">Transglutaminase</fullName>
    </submittedName>
</protein>
<dbReference type="eggNOG" id="COG1305">
    <property type="taxonomic scope" value="Bacteria"/>
</dbReference>
<dbReference type="InterPro" id="IPR025403">
    <property type="entry name" value="TgpA-like_C"/>
</dbReference>
<dbReference type="Pfam" id="PF01841">
    <property type="entry name" value="Transglut_core"/>
    <property type="match status" value="1"/>
</dbReference>
<feature type="transmembrane region" description="Helical" evidence="2">
    <location>
        <begin position="210"/>
        <end position="228"/>
    </location>
</feature>
<keyword evidence="2" id="KW-1133">Transmembrane helix</keyword>
<feature type="transmembrane region" description="Helical" evidence="2">
    <location>
        <begin position="170"/>
        <end position="189"/>
    </location>
</feature>
<dbReference type="Proteomes" id="UP000015344">
    <property type="component" value="Unassembled WGS sequence"/>
</dbReference>
<feature type="transmembrane region" description="Helical" evidence="2">
    <location>
        <begin position="69"/>
        <end position="98"/>
    </location>
</feature>
<dbReference type="PATRIC" id="fig|1117108.3.peg.153"/>
<dbReference type="SMART" id="SM00460">
    <property type="entry name" value="TGc"/>
    <property type="match status" value="1"/>
</dbReference>
<gene>
    <name evidence="4" type="ORF">PAALTS15_00750</name>
</gene>
<feature type="transmembrane region" description="Helical" evidence="2">
    <location>
        <begin position="147"/>
        <end position="164"/>
    </location>
</feature>
<name>S9SWY2_PAEAL</name>
<accession>S9SWY2</accession>
<evidence type="ECO:0000256" key="2">
    <source>
        <dbReference type="SAM" id="Phobius"/>
    </source>
</evidence>
<dbReference type="PANTHER" id="PTHR42736">
    <property type="entry name" value="PROTEIN-GLUTAMINE GAMMA-GLUTAMYLTRANSFERASE"/>
    <property type="match status" value="1"/>
</dbReference>
<dbReference type="RefSeq" id="WP_021257765.1">
    <property type="nucleotide sequence ID" value="NZ_ATMT01000002.1"/>
</dbReference>
<feature type="transmembrane region" description="Helical" evidence="2">
    <location>
        <begin position="635"/>
        <end position="657"/>
    </location>
</feature>
<feature type="transmembrane region" description="Helical" evidence="2">
    <location>
        <begin position="123"/>
        <end position="140"/>
    </location>
</feature>